<sequence>MLDDRCRFGMGRNRTLRRARSTSLLLDRAAAHLHPTSVMVTPELSNFASHLADAARLVTLASATGMIAVENKGAARLFDPVTEADRAAENAMQRLIGEAYPEHGFAGEEFGEQLGSSPYSWSLDPIDGTRSYVCGLPTWTTLIALLENGQPVLGIIDAPRLDERYVGDGAAAWCERAGISAALQSSGCTELEQARLSTTDPFLFAGQAEDAFAGLRRAVRMTRYGHDGYAYARLAAGTIDLVVECALKPHDYHALVAVVRGAGGVFGDWSGGTDFAAGRVIAAATPQLYEAAVDVIQMAVPPSVGGGALR</sequence>
<dbReference type="Gene3D" id="3.30.540.10">
    <property type="entry name" value="Fructose-1,6-Bisphosphatase, subunit A, domain 1"/>
    <property type="match status" value="1"/>
</dbReference>
<dbReference type="CDD" id="cd01641">
    <property type="entry name" value="Bacterial_IMPase_like_1"/>
    <property type="match status" value="1"/>
</dbReference>
<evidence type="ECO:0000256" key="2">
    <source>
        <dbReference type="ARBA" id="ARBA00009759"/>
    </source>
</evidence>
<comment type="cofactor">
    <cofactor evidence="1 6">
        <name>Mg(2+)</name>
        <dbReference type="ChEBI" id="CHEBI:18420"/>
    </cofactor>
</comment>
<evidence type="ECO:0000256" key="6">
    <source>
        <dbReference type="PIRSR" id="PIRSR600760-2"/>
    </source>
</evidence>
<dbReference type="InterPro" id="IPR000760">
    <property type="entry name" value="Inositol_monophosphatase-like"/>
</dbReference>
<feature type="binding site" evidence="6">
    <location>
        <position position="251"/>
    </location>
    <ligand>
        <name>Mg(2+)</name>
        <dbReference type="ChEBI" id="CHEBI:18420"/>
        <label>1</label>
        <note>catalytic</note>
    </ligand>
</feature>
<dbReference type="AlphaFoldDB" id="A0A7G9SF09"/>
<feature type="binding site" evidence="6">
    <location>
        <position position="108"/>
    </location>
    <ligand>
        <name>Mg(2+)</name>
        <dbReference type="ChEBI" id="CHEBI:18420"/>
        <label>1</label>
        <note>catalytic</note>
    </ligand>
</feature>
<dbReference type="RefSeq" id="WP_187537026.1">
    <property type="nucleotide sequence ID" value="NZ_BAABJT010000001.1"/>
</dbReference>
<proteinExistence type="inferred from homology"/>
<keyword evidence="8" id="KW-1185">Reference proteome</keyword>
<gene>
    <name evidence="7" type="ORF">H9L13_06770</name>
</gene>
<keyword evidence="3 6" id="KW-0479">Metal-binding</keyword>
<evidence type="ECO:0000256" key="4">
    <source>
        <dbReference type="ARBA" id="ARBA00022801"/>
    </source>
</evidence>
<dbReference type="PANTHER" id="PTHR43200">
    <property type="entry name" value="PHOSPHATASE"/>
    <property type="match status" value="1"/>
</dbReference>
<dbReference type="Pfam" id="PF00459">
    <property type="entry name" value="Inositol_P"/>
    <property type="match status" value="1"/>
</dbReference>
<keyword evidence="4" id="KW-0378">Hydrolase</keyword>
<evidence type="ECO:0000313" key="7">
    <source>
        <dbReference type="EMBL" id="QNN66434.1"/>
    </source>
</evidence>
<organism evidence="7 8">
    <name type="scientific">Sphingomonas lutea</name>
    <dbReference type="NCBI Taxonomy" id="1045317"/>
    <lineage>
        <taxon>Bacteria</taxon>
        <taxon>Pseudomonadati</taxon>
        <taxon>Pseudomonadota</taxon>
        <taxon>Alphaproteobacteria</taxon>
        <taxon>Sphingomonadales</taxon>
        <taxon>Sphingomonadaceae</taxon>
        <taxon>Sphingomonas</taxon>
    </lineage>
</organism>
<comment type="similarity">
    <text evidence="2">Belongs to the inositol monophosphatase superfamily.</text>
</comment>
<evidence type="ECO:0000256" key="5">
    <source>
        <dbReference type="ARBA" id="ARBA00022842"/>
    </source>
</evidence>
<dbReference type="KEGG" id="slut:H9L13_06770"/>
<accession>A0A7G9SF09</accession>
<evidence type="ECO:0000313" key="8">
    <source>
        <dbReference type="Proteomes" id="UP000515971"/>
    </source>
</evidence>
<evidence type="ECO:0000256" key="1">
    <source>
        <dbReference type="ARBA" id="ARBA00001946"/>
    </source>
</evidence>
<protein>
    <submittedName>
        <fullName evidence="7">Inositol monophosphatase family protein</fullName>
    </submittedName>
</protein>
<evidence type="ECO:0000256" key="3">
    <source>
        <dbReference type="ARBA" id="ARBA00022723"/>
    </source>
</evidence>
<dbReference type="Gene3D" id="3.40.190.80">
    <property type="match status" value="1"/>
</dbReference>
<reference evidence="7 8" key="1">
    <citation type="submission" date="2020-08" db="EMBL/GenBank/DDBJ databases">
        <title>Genome sequence of Sphingomonas lutea KCTC 23642T.</title>
        <authorList>
            <person name="Hyun D.-W."/>
            <person name="Bae J.-W."/>
        </authorList>
    </citation>
    <scope>NUCLEOTIDE SEQUENCE [LARGE SCALE GENOMIC DNA]</scope>
    <source>
        <strain evidence="7 8">KCTC 23642</strain>
    </source>
</reference>
<dbReference type="InterPro" id="IPR051090">
    <property type="entry name" value="Inositol_monoP_superfamily"/>
</dbReference>
<dbReference type="GO" id="GO:0016791">
    <property type="term" value="F:phosphatase activity"/>
    <property type="evidence" value="ECO:0007669"/>
    <property type="project" value="UniProtKB-ARBA"/>
</dbReference>
<dbReference type="Proteomes" id="UP000515971">
    <property type="component" value="Chromosome"/>
</dbReference>
<feature type="binding site" evidence="6">
    <location>
        <position position="126"/>
    </location>
    <ligand>
        <name>Mg(2+)</name>
        <dbReference type="ChEBI" id="CHEBI:18420"/>
        <label>1</label>
        <note>catalytic</note>
    </ligand>
</feature>
<dbReference type="GO" id="GO:0000105">
    <property type="term" value="P:L-histidine biosynthetic process"/>
    <property type="evidence" value="ECO:0007669"/>
    <property type="project" value="TreeGrafter"/>
</dbReference>
<dbReference type="PRINTS" id="PR00377">
    <property type="entry name" value="IMPHPHTASES"/>
</dbReference>
<dbReference type="EMBL" id="CP060718">
    <property type="protein sequence ID" value="QNN66434.1"/>
    <property type="molecule type" value="Genomic_DNA"/>
</dbReference>
<dbReference type="PANTHER" id="PTHR43200:SF6">
    <property type="entry name" value="3'(2'),5'-BISPHOSPHATE NUCLEOTIDASE"/>
    <property type="match status" value="1"/>
</dbReference>
<keyword evidence="5 6" id="KW-0460">Magnesium</keyword>
<feature type="binding site" evidence="6">
    <location>
        <position position="124"/>
    </location>
    <ligand>
        <name>Mg(2+)</name>
        <dbReference type="ChEBI" id="CHEBI:18420"/>
        <label>1</label>
        <note>catalytic</note>
    </ligand>
</feature>
<dbReference type="GO" id="GO:0046872">
    <property type="term" value="F:metal ion binding"/>
    <property type="evidence" value="ECO:0007669"/>
    <property type="project" value="UniProtKB-KW"/>
</dbReference>
<name>A0A7G9SF09_9SPHN</name>
<feature type="binding site" evidence="6">
    <location>
        <position position="127"/>
    </location>
    <ligand>
        <name>Mg(2+)</name>
        <dbReference type="ChEBI" id="CHEBI:18420"/>
        <label>1</label>
        <note>catalytic</note>
    </ligand>
</feature>
<dbReference type="SUPFAM" id="SSF56655">
    <property type="entry name" value="Carbohydrate phosphatase"/>
    <property type="match status" value="1"/>
</dbReference>